<protein>
    <recommendedName>
        <fullName evidence="2">non-specific protein-tyrosine kinase</fullName>
        <ecNumber evidence="2">2.7.10.2</ecNumber>
    </recommendedName>
</protein>
<dbReference type="PANTHER" id="PTHR24416:SF611">
    <property type="entry name" value="TYROSINE-PROTEIN KINASE TRANSMEMBRANE RECEPTOR ROR"/>
    <property type="match status" value="1"/>
</dbReference>
<keyword evidence="9" id="KW-0829">Tyrosine-protein kinase</keyword>
<keyword evidence="5" id="KW-0808">Transferase</keyword>
<dbReference type="InterPro" id="IPR011009">
    <property type="entry name" value="Kinase-like_dom_sf"/>
</dbReference>
<dbReference type="SUPFAM" id="SSF56112">
    <property type="entry name" value="Protein kinase-like (PK-like)"/>
    <property type="match status" value="1"/>
</dbReference>
<dbReference type="AlphaFoldDB" id="A0AAD8CMN7"/>
<feature type="compositionally biased region" description="Basic and acidic residues" evidence="12">
    <location>
        <begin position="375"/>
        <end position="389"/>
    </location>
</feature>
<dbReference type="GO" id="GO:0005524">
    <property type="term" value="F:ATP binding"/>
    <property type="evidence" value="ECO:0007669"/>
    <property type="project" value="UniProtKB-KW"/>
</dbReference>
<evidence type="ECO:0000259" key="14">
    <source>
        <dbReference type="PROSITE" id="PS50011"/>
    </source>
</evidence>
<keyword evidence="4" id="KW-0963">Cytoplasm</keyword>
<dbReference type="InterPro" id="IPR037085">
    <property type="entry name" value="Cdc42-bd-like_dom_sf"/>
</dbReference>
<dbReference type="Gene3D" id="1.10.510.10">
    <property type="entry name" value="Transferase(Phosphotransferase) domain 1"/>
    <property type="match status" value="1"/>
</dbReference>
<dbReference type="GO" id="GO:0005737">
    <property type="term" value="C:cytoplasm"/>
    <property type="evidence" value="ECO:0007669"/>
    <property type="project" value="UniProtKB-SubCell"/>
</dbReference>
<dbReference type="InterPro" id="IPR036028">
    <property type="entry name" value="SH3-like_dom_sf"/>
</dbReference>
<dbReference type="PANTHER" id="PTHR24416">
    <property type="entry name" value="TYROSINE-PROTEIN KINASE RECEPTOR"/>
    <property type="match status" value="1"/>
</dbReference>
<evidence type="ECO:0000256" key="12">
    <source>
        <dbReference type="SAM" id="MobiDB-lite"/>
    </source>
</evidence>
<feature type="domain" description="SH3" evidence="13">
    <location>
        <begin position="158"/>
        <end position="217"/>
    </location>
</feature>
<evidence type="ECO:0000259" key="13">
    <source>
        <dbReference type="PROSITE" id="PS50002"/>
    </source>
</evidence>
<dbReference type="InterPro" id="IPR001452">
    <property type="entry name" value="SH3_domain"/>
</dbReference>
<evidence type="ECO:0000256" key="10">
    <source>
        <dbReference type="ARBA" id="ARBA00023170"/>
    </source>
</evidence>
<feature type="region of interest" description="Disordered" evidence="12">
    <location>
        <begin position="286"/>
        <end position="389"/>
    </location>
</feature>
<dbReference type="InterPro" id="IPR000719">
    <property type="entry name" value="Prot_kinase_dom"/>
</dbReference>
<evidence type="ECO:0000256" key="2">
    <source>
        <dbReference type="ARBA" id="ARBA00011903"/>
    </source>
</evidence>
<keyword evidence="10" id="KW-0675">Receptor</keyword>
<evidence type="ECO:0000256" key="3">
    <source>
        <dbReference type="ARBA" id="ARBA00022443"/>
    </source>
</evidence>
<dbReference type="InterPro" id="IPR020635">
    <property type="entry name" value="Tyr_kinase_cat_dom"/>
</dbReference>
<dbReference type="SUPFAM" id="SSF50044">
    <property type="entry name" value="SH3-domain"/>
    <property type="match status" value="1"/>
</dbReference>
<dbReference type="InterPro" id="IPR001245">
    <property type="entry name" value="Ser-Thr/Tyr_kinase_cat_dom"/>
</dbReference>
<evidence type="ECO:0000256" key="7">
    <source>
        <dbReference type="ARBA" id="ARBA00022777"/>
    </source>
</evidence>
<dbReference type="EC" id="2.7.10.2" evidence="2"/>
<dbReference type="GO" id="GO:0005886">
    <property type="term" value="C:plasma membrane"/>
    <property type="evidence" value="ECO:0007669"/>
    <property type="project" value="TreeGrafter"/>
</dbReference>
<dbReference type="Pfam" id="PF09027">
    <property type="entry name" value="GTPase_binding"/>
    <property type="match status" value="1"/>
</dbReference>
<dbReference type="InterPro" id="IPR050122">
    <property type="entry name" value="RTK"/>
</dbReference>
<dbReference type="PRINTS" id="PR00109">
    <property type="entry name" value="TYRKINASE"/>
</dbReference>
<dbReference type="GO" id="GO:0004715">
    <property type="term" value="F:non-membrane spanning protein tyrosine kinase activity"/>
    <property type="evidence" value="ECO:0007669"/>
    <property type="project" value="UniProtKB-EC"/>
</dbReference>
<dbReference type="SMART" id="SM00326">
    <property type="entry name" value="SH3"/>
    <property type="match status" value="1"/>
</dbReference>
<keyword evidence="3 11" id="KW-0728">SH3 domain</keyword>
<sequence>LFAVQISKGMAYLESRRFVHRDLAARNVLLASRELVKIGDFGLMRALDSKTDHYVMTAHRRIPFAWCAPESLKAGTFSHSSDVWMFGVTLWEMFTYCQEPWLGMSGRQILLKTDRDGERLERPKDCPQELSSIMRQCWAPQPQDRPTFAALTNLVNEAQPIEVRAIQEYNEPGKLQLQANDLITVIDRSDGSEWRGQNQHTLAVGSFPAALVTGLALQPPGLISRPLRNSLVHTGHGDIFANRNWGFPDRLDENYKRAPGSRKEIQSSKLHMMSGMSRSLESLVDIHSKPPGKLNHTPHRKPPADSRAPCLCSDWSGPGGSARSHTGGVSRRPENSQRGSNESSAVPEDGALVLHGSTFTRGLSAHPGSLPVEPAGRESLHDERPTGVL</sequence>
<dbReference type="InterPro" id="IPR008266">
    <property type="entry name" value="Tyr_kinase_AS"/>
</dbReference>
<keyword evidence="16" id="KW-1185">Reference proteome</keyword>
<evidence type="ECO:0000256" key="5">
    <source>
        <dbReference type="ARBA" id="ARBA00022679"/>
    </source>
</evidence>
<dbReference type="EMBL" id="JAGXEW010000040">
    <property type="protein sequence ID" value="KAK1153611.1"/>
    <property type="molecule type" value="Genomic_DNA"/>
</dbReference>
<evidence type="ECO:0000313" key="15">
    <source>
        <dbReference type="EMBL" id="KAK1153611.1"/>
    </source>
</evidence>
<dbReference type="Pfam" id="PF07714">
    <property type="entry name" value="PK_Tyr_Ser-Thr"/>
    <property type="match status" value="1"/>
</dbReference>
<dbReference type="GO" id="GO:0007169">
    <property type="term" value="P:cell surface receptor protein tyrosine kinase signaling pathway"/>
    <property type="evidence" value="ECO:0007669"/>
    <property type="project" value="TreeGrafter"/>
</dbReference>
<feature type="non-terminal residue" evidence="15">
    <location>
        <position position="1"/>
    </location>
</feature>
<dbReference type="FunFam" id="1.10.510.10:FF:000080">
    <property type="entry name" value="Putative activated CDC42 kinase 1"/>
    <property type="match status" value="1"/>
</dbReference>
<feature type="domain" description="Protein kinase" evidence="14">
    <location>
        <begin position="1"/>
        <end position="162"/>
    </location>
</feature>
<evidence type="ECO:0000256" key="11">
    <source>
        <dbReference type="PROSITE-ProRule" id="PRU00192"/>
    </source>
</evidence>
<gene>
    <name evidence="15" type="primary">Tnk2</name>
    <name evidence="15" type="ORF">AOXY_G29707</name>
</gene>
<proteinExistence type="predicted"/>
<dbReference type="PROSITE" id="PS00109">
    <property type="entry name" value="PROTEIN_KINASE_TYR"/>
    <property type="match status" value="1"/>
</dbReference>
<dbReference type="InterPro" id="IPR015116">
    <property type="entry name" value="Cdc42-bd-like"/>
</dbReference>
<accession>A0AAD8CMN7</accession>
<dbReference type="Gene3D" id="4.10.680.10">
    <property type="entry name" value="Cdc42-like binding domain"/>
    <property type="match status" value="1"/>
</dbReference>
<comment type="subcellular location">
    <subcellularLocation>
        <location evidence="1">Cytoplasm</location>
    </subcellularLocation>
</comment>
<evidence type="ECO:0000256" key="4">
    <source>
        <dbReference type="ARBA" id="ARBA00022490"/>
    </source>
</evidence>
<keyword evidence="8" id="KW-0067">ATP-binding</keyword>
<evidence type="ECO:0000256" key="9">
    <source>
        <dbReference type="ARBA" id="ARBA00023137"/>
    </source>
</evidence>
<feature type="non-terminal residue" evidence="15">
    <location>
        <position position="389"/>
    </location>
</feature>
<name>A0AAD8CMN7_ACIOX</name>
<dbReference type="GO" id="GO:0043235">
    <property type="term" value="C:receptor complex"/>
    <property type="evidence" value="ECO:0007669"/>
    <property type="project" value="TreeGrafter"/>
</dbReference>
<organism evidence="15 16">
    <name type="scientific">Acipenser oxyrinchus oxyrinchus</name>
    <dbReference type="NCBI Taxonomy" id="40147"/>
    <lineage>
        <taxon>Eukaryota</taxon>
        <taxon>Metazoa</taxon>
        <taxon>Chordata</taxon>
        <taxon>Craniata</taxon>
        <taxon>Vertebrata</taxon>
        <taxon>Euteleostomi</taxon>
        <taxon>Actinopterygii</taxon>
        <taxon>Chondrostei</taxon>
        <taxon>Acipenseriformes</taxon>
        <taxon>Acipenseridae</taxon>
        <taxon>Acipenser</taxon>
    </lineage>
</organism>
<dbReference type="GO" id="GO:0004714">
    <property type="term" value="F:transmembrane receptor protein tyrosine kinase activity"/>
    <property type="evidence" value="ECO:0007669"/>
    <property type="project" value="TreeGrafter"/>
</dbReference>
<reference evidence="15" key="1">
    <citation type="submission" date="2022-02" db="EMBL/GenBank/DDBJ databases">
        <title>Atlantic sturgeon de novo genome assembly.</title>
        <authorList>
            <person name="Stock M."/>
            <person name="Klopp C."/>
            <person name="Guiguen Y."/>
            <person name="Cabau C."/>
            <person name="Parinello H."/>
            <person name="Santidrian Yebra-Pimentel E."/>
            <person name="Kuhl H."/>
            <person name="Dirks R.P."/>
            <person name="Guessner J."/>
            <person name="Wuertz S."/>
            <person name="Du K."/>
            <person name="Schartl M."/>
        </authorList>
    </citation>
    <scope>NUCLEOTIDE SEQUENCE</scope>
    <source>
        <strain evidence="15">STURGEONOMICS-FGT-2020</strain>
        <tissue evidence="15">Whole blood</tissue>
    </source>
</reference>
<dbReference type="SMART" id="SM00219">
    <property type="entry name" value="TyrKc"/>
    <property type="match status" value="1"/>
</dbReference>
<dbReference type="Proteomes" id="UP001230051">
    <property type="component" value="Unassembled WGS sequence"/>
</dbReference>
<keyword evidence="6" id="KW-0547">Nucleotide-binding</keyword>
<dbReference type="FunFam" id="4.10.680.10:FF:000001">
    <property type="entry name" value="activated CDC42 kinase 1 isoform X1"/>
    <property type="match status" value="1"/>
</dbReference>
<evidence type="ECO:0000256" key="6">
    <source>
        <dbReference type="ARBA" id="ARBA00022741"/>
    </source>
</evidence>
<evidence type="ECO:0000313" key="16">
    <source>
        <dbReference type="Proteomes" id="UP001230051"/>
    </source>
</evidence>
<evidence type="ECO:0000256" key="1">
    <source>
        <dbReference type="ARBA" id="ARBA00004496"/>
    </source>
</evidence>
<evidence type="ECO:0000256" key="8">
    <source>
        <dbReference type="ARBA" id="ARBA00022840"/>
    </source>
</evidence>
<comment type="caution">
    <text evidence="15">The sequence shown here is derived from an EMBL/GenBank/DDBJ whole genome shotgun (WGS) entry which is preliminary data.</text>
</comment>
<dbReference type="PROSITE" id="PS50011">
    <property type="entry name" value="PROTEIN_KINASE_DOM"/>
    <property type="match status" value="1"/>
</dbReference>
<dbReference type="PROSITE" id="PS50002">
    <property type="entry name" value="SH3"/>
    <property type="match status" value="1"/>
</dbReference>
<keyword evidence="7 15" id="KW-0418">Kinase</keyword>